<organism evidence="1 2">
    <name type="scientific">Araneus ventricosus</name>
    <name type="common">Orbweaver spider</name>
    <name type="synonym">Epeira ventricosa</name>
    <dbReference type="NCBI Taxonomy" id="182803"/>
    <lineage>
        <taxon>Eukaryota</taxon>
        <taxon>Metazoa</taxon>
        <taxon>Ecdysozoa</taxon>
        <taxon>Arthropoda</taxon>
        <taxon>Chelicerata</taxon>
        <taxon>Arachnida</taxon>
        <taxon>Araneae</taxon>
        <taxon>Araneomorphae</taxon>
        <taxon>Entelegynae</taxon>
        <taxon>Araneoidea</taxon>
        <taxon>Araneidae</taxon>
        <taxon>Araneus</taxon>
    </lineage>
</organism>
<reference evidence="1 2" key="1">
    <citation type="journal article" date="2019" name="Sci. Rep.">
        <title>Orb-weaving spider Araneus ventricosus genome elucidates the spidroin gene catalogue.</title>
        <authorList>
            <person name="Kono N."/>
            <person name="Nakamura H."/>
            <person name="Ohtoshi R."/>
            <person name="Moran D.A.P."/>
            <person name="Shinohara A."/>
            <person name="Yoshida Y."/>
            <person name="Fujiwara M."/>
            <person name="Mori M."/>
            <person name="Tomita M."/>
            <person name="Arakawa K."/>
        </authorList>
    </citation>
    <scope>NUCLEOTIDE SEQUENCE [LARGE SCALE GENOMIC DNA]</scope>
</reference>
<dbReference type="Proteomes" id="UP000499080">
    <property type="component" value="Unassembled WGS sequence"/>
</dbReference>
<evidence type="ECO:0000313" key="2">
    <source>
        <dbReference type="Proteomes" id="UP000499080"/>
    </source>
</evidence>
<dbReference type="AlphaFoldDB" id="A0A4Y2NJL2"/>
<keyword evidence="2" id="KW-1185">Reference proteome</keyword>
<sequence>MENGKRRSRRSLSLGSNSIFQQDYDLKPTAKIVKLRLLYNCKMRLHTPPQSTDLNGIENLLSKLEISVQKHNSKNKEYLKAVLQEEWAKIIPQATQTLVNSISCRLEAVLEAKRYATKYSFI</sequence>
<dbReference type="GO" id="GO:0003676">
    <property type="term" value="F:nucleic acid binding"/>
    <property type="evidence" value="ECO:0007669"/>
    <property type="project" value="InterPro"/>
</dbReference>
<proteinExistence type="predicted"/>
<name>A0A4Y2NJL2_ARAVE</name>
<accession>A0A4Y2NJL2</accession>
<dbReference type="Gene3D" id="3.30.420.10">
    <property type="entry name" value="Ribonuclease H-like superfamily/Ribonuclease H"/>
    <property type="match status" value="1"/>
</dbReference>
<gene>
    <name evidence="1" type="ORF">AVEN_257316_1</name>
</gene>
<dbReference type="EMBL" id="BGPR01009387">
    <property type="protein sequence ID" value="GBN39678.1"/>
    <property type="molecule type" value="Genomic_DNA"/>
</dbReference>
<dbReference type="InterPro" id="IPR036397">
    <property type="entry name" value="RNaseH_sf"/>
</dbReference>
<evidence type="ECO:0000313" key="1">
    <source>
        <dbReference type="EMBL" id="GBN39678.1"/>
    </source>
</evidence>
<protein>
    <submittedName>
        <fullName evidence="1">Uncharacterized protein</fullName>
    </submittedName>
</protein>
<comment type="caution">
    <text evidence="1">The sequence shown here is derived from an EMBL/GenBank/DDBJ whole genome shotgun (WGS) entry which is preliminary data.</text>
</comment>